<accession>A0A8J8ME79</accession>
<keyword evidence="3" id="KW-1003">Cell membrane</keyword>
<dbReference type="PROSITE" id="PS50928">
    <property type="entry name" value="ABC_TM1"/>
    <property type="match status" value="1"/>
</dbReference>
<evidence type="ECO:0000256" key="3">
    <source>
        <dbReference type="ARBA" id="ARBA00022475"/>
    </source>
</evidence>
<dbReference type="AlphaFoldDB" id="A0A8J8ME79"/>
<dbReference type="Pfam" id="PF00528">
    <property type="entry name" value="BPD_transp_1"/>
    <property type="match status" value="1"/>
</dbReference>
<name>A0A8J8ME79_9FIRM</name>
<sequence length="304" mass="34398">MAKNKRKRSFHDISKKSDIIITVFFGLFSLMCIVPFITVIMSSITDEAVLRVNGYSLFPAKFDFAAYEYIFKTGTQIIKSFGVSVFITVVGTIISVTVTAFYAYALSRKCFKYKGFFNYMAFFTMLFGGGLVPTYLVVTRVVKLQNTIWALILPLTVNAFYVIVMRTFFRTSVPDSIIEASQIDGSGEFRTFFKIILPISLPSVASIALFTTLGYWNDWFNALLYIDSAQVTPIQYLLMKIEKQMEFLIQNANEMGMSRQEVNKLPSETLRMAIVVISTIPIACAYPFFQKYFIQGLTVGSVKG</sequence>
<keyword evidence="2 7" id="KW-0813">Transport</keyword>
<dbReference type="Proteomes" id="UP000677305">
    <property type="component" value="Chromosome"/>
</dbReference>
<evidence type="ECO:0000313" key="9">
    <source>
        <dbReference type="EMBL" id="QUH31219.1"/>
    </source>
</evidence>
<feature type="transmembrane region" description="Helical" evidence="7">
    <location>
        <begin position="81"/>
        <end position="104"/>
    </location>
</feature>
<evidence type="ECO:0000256" key="1">
    <source>
        <dbReference type="ARBA" id="ARBA00004651"/>
    </source>
</evidence>
<dbReference type="GO" id="GO:0055085">
    <property type="term" value="P:transmembrane transport"/>
    <property type="evidence" value="ECO:0007669"/>
    <property type="project" value="InterPro"/>
</dbReference>
<dbReference type="RefSeq" id="WP_212691286.1">
    <property type="nucleotide sequence ID" value="NZ_CAJXUH010000005.1"/>
</dbReference>
<evidence type="ECO:0000256" key="5">
    <source>
        <dbReference type="ARBA" id="ARBA00022989"/>
    </source>
</evidence>
<organism evidence="9 10">
    <name type="scientific">Vallitalea guaymasensis</name>
    <dbReference type="NCBI Taxonomy" id="1185412"/>
    <lineage>
        <taxon>Bacteria</taxon>
        <taxon>Bacillati</taxon>
        <taxon>Bacillota</taxon>
        <taxon>Clostridia</taxon>
        <taxon>Lachnospirales</taxon>
        <taxon>Vallitaleaceae</taxon>
        <taxon>Vallitalea</taxon>
    </lineage>
</organism>
<dbReference type="Gene3D" id="1.10.3720.10">
    <property type="entry name" value="MetI-like"/>
    <property type="match status" value="1"/>
</dbReference>
<protein>
    <submittedName>
        <fullName evidence="9">Carbohydrate ABC transporter permease</fullName>
    </submittedName>
</protein>
<gene>
    <name evidence="9" type="ORF">HYG85_20750</name>
</gene>
<feature type="transmembrane region" description="Helical" evidence="7">
    <location>
        <begin position="148"/>
        <end position="169"/>
    </location>
</feature>
<feature type="transmembrane region" description="Helical" evidence="7">
    <location>
        <begin position="269"/>
        <end position="289"/>
    </location>
</feature>
<evidence type="ECO:0000259" key="8">
    <source>
        <dbReference type="PROSITE" id="PS50928"/>
    </source>
</evidence>
<evidence type="ECO:0000256" key="4">
    <source>
        <dbReference type="ARBA" id="ARBA00022692"/>
    </source>
</evidence>
<keyword evidence="6 7" id="KW-0472">Membrane</keyword>
<evidence type="ECO:0000313" key="10">
    <source>
        <dbReference type="Proteomes" id="UP000677305"/>
    </source>
</evidence>
<proteinExistence type="inferred from homology"/>
<feature type="transmembrane region" description="Helical" evidence="7">
    <location>
        <begin position="20"/>
        <end position="44"/>
    </location>
</feature>
<keyword evidence="10" id="KW-1185">Reference proteome</keyword>
<dbReference type="PANTHER" id="PTHR43744">
    <property type="entry name" value="ABC TRANSPORTER PERMEASE PROTEIN MG189-RELATED-RELATED"/>
    <property type="match status" value="1"/>
</dbReference>
<evidence type="ECO:0000256" key="2">
    <source>
        <dbReference type="ARBA" id="ARBA00022448"/>
    </source>
</evidence>
<dbReference type="KEGG" id="vgu:HYG85_20750"/>
<keyword evidence="4 7" id="KW-0812">Transmembrane</keyword>
<keyword evidence="5 7" id="KW-1133">Transmembrane helix</keyword>
<comment type="subcellular location">
    <subcellularLocation>
        <location evidence="1 7">Cell membrane</location>
        <topology evidence="1 7">Multi-pass membrane protein</topology>
    </subcellularLocation>
</comment>
<evidence type="ECO:0000256" key="7">
    <source>
        <dbReference type="RuleBase" id="RU363032"/>
    </source>
</evidence>
<feature type="transmembrane region" description="Helical" evidence="7">
    <location>
        <begin position="116"/>
        <end position="136"/>
    </location>
</feature>
<dbReference type="CDD" id="cd06261">
    <property type="entry name" value="TM_PBP2"/>
    <property type="match status" value="1"/>
</dbReference>
<dbReference type="PANTHER" id="PTHR43744:SF9">
    <property type="entry name" value="POLYGALACTURONAN_RHAMNOGALACTURONAN TRANSPORT SYSTEM PERMEASE PROTEIN YTCP"/>
    <property type="match status" value="1"/>
</dbReference>
<dbReference type="InterPro" id="IPR035906">
    <property type="entry name" value="MetI-like_sf"/>
</dbReference>
<comment type="similarity">
    <text evidence="7">Belongs to the binding-protein-dependent transport system permease family.</text>
</comment>
<dbReference type="GO" id="GO:0005886">
    <property type="term" value="C:plasma membrane"/>
    <property type="evidence" value="ECO:0007669"/>
    <property type="project" value="UniProtKB-SubCell"/>
</dbReference>
<feature type="transmembrane region" description="Helical" evidence="7">
    <location>
        <begin position="195"/>
        <end position="216"/>
    </location>
</feature>
<dbReference type="InterPro" id="IPR000515">
    <property type="entry name" value="MetI-like"/>
</dbReference>
<dbReference type="SUPFAM" id="SSF161098">
    <property type="entry name" value="MetI-like"/>
    <property type="match status" value="1"/>
</dbReference>
<evidence type="ECO:0000256" key="6">
    <source>
        <dbReference type="ARBA" id="ARBA00023136"/>
    </source>
</evidence>
<feature type="domain" description="ABC transmembrane type-1" evidence="8">
    <location>
        <begin position="81"/>
        <end position="283"/>
    </location>
</feature>
<reference evidence="9 10" key="1">
    <citation type="submission" date="2020-07" db="EMBL/GenBank/DDBJ databases">
        <title>Vallitalea guaymasensis genome.</title>
        <authorList>
            <person name="Postec A."/>
        </authorList>
    </citation>
    <scope>NUCLEOTIDE SEQUENCE [LARGE SCALE GENOMIC DNA]</scope>
    <source>
        <strain evidence="9 10">Ra1766G1</strain>
    </source>
</reference>
<dbReference type="EMBL" id="CP058561">
    <property type="protein sequence ID" value="QUH31219.1"/>
    <property type="molecule type" value="Genomic_DNA"/>
</dbReference>